<evidence type="ECO:0000313" key="1">
    <source>
        <dbReference type="EMBL" id="KYM79436.1"/>
    </source>
</evidence>
<dbReference type="Proteomes" id="UP000078540">
    <property type="component" value="Unassembled WGS sequence"/>
</dbReference>
<keyword evidence="2" id="KW-1185">Reference proteome</keyword>
<dbReference type="EMBL" id="KQ976601">
    <property type="protein sequence ID" value="KYM79436.1"/>
    <property type="molecule type" value="Genomic_DNA"/>
</dbReference>
<proteinExistence type="predicted"/>
<protein>
    <submittedName>
        <fullName evidence="1">Uncharacterized protein</fullName>
    </submittedName>
</protein>
<name>A0A151I0L1_9HYME</name>
<dbReference type="AlphaFoldDB" id="A0A151I0L1"/>
<sequence length="171" mass="18722">MQWALCNQANKILMMRSGTHSYRVIRNTCISDILKTIRPVELQHRFVVSGVLPLQVDFYICSPYGIPEKKEETRHSDTNSDTNIKAVNGSLGLTALSSILIRASNSAPPILQRFSSFSARADDSTELCCCGIGGFRDASNIAFFDSSLIRLRLSTPAGISFSCVSQATTVL</sequence>
<accession>A0A151I0L1</accession>
<evidence type="ECO:0000313" key="2">
    <source>
        <dbReference type="Proteomes" id="UP000078540"/>
    </source>
</evidence>
<reference evidence="1 2" key="1">
    <citation type="submission" date="2015-09" db="EMBL/GenBank/DDBJ databases">
        <title>Atta colombica WGS genome.</title>
        <authorList>
            <person name="Nygaard S."/>
            <person name="Hu H."/>
            <person name="Boomsma J."/>
            <person name="Zhang G."/>
        </authorList>
    </citation>
    <scope>NUCLEOTIDE SEQUENCE [LARGE SCALE GENOMIC DNA]</scope>
    <source>
        <strain evidence="1">Treedump-2</strain>
        <tissue evidence="1">Whole body</tissue>
    </source>
</reference>
<organism evidence="1 2">
    <name type="scientific">Atta colombica</name>
    <dbReference type="NCBI Taxonomy" id="520822"/>
    <lineage>
        <taxon>Eukaryota</taxon>
        <taxon>Metazoa</taxon>
        <taxon>Ecdysozoa</taxon>
        <taxon>Arthropoda</taxon>
        <taxon>Hexapoda</taxon>
        <taxon>Insecta</taxon>
        <taxon>Pterygota</taxon>
        <taxon>Neoptera</taxon>
        <taxon>Endopterygota</taxon>
        <taxon>Hymenoptera</taxon>
        <taxon>Apocrita</taxon>
        <taxon>Aculeata</taxon>
        <taxon>Formicoidea</taxon>
        <taxon>Formicidae</taxon>
        <taxon>Myrmicinae</taxon>
        <taxon>Atta</taxon>
    </lineage>
</organism>
<gene>
    <name evidence="1" type="ORF">ALC53_10124</name>
</gene>